<keyword evidence="2" id="KW-1185">Reference proteome</keyword>
<dbReference type="Proteomes" id="UP000198546">
    <property type="component" value="Chromosome i"/>
</dbReference>
<dbReference type="InterPro" id="IPR021412">
    <property type="entry name" value="DUF3052"/>
</dbReference>
<sequence>MSTNAGPTGEKTAPGADRLHVTAGMVVQELGWDEDVDDGLRVALEDAVDGELVEEAVEAVDVVLLWWRDSDGDLVDGLVDALTDLAGSGFVWLMTPKVGRDGHVDPADISEAALTAGLSLTSTAALSDEWAASKLVRPKGVRR</sequence>
<proteinExistence type="predicted"/>
<protein>
    <recommendedName>
        <fullName evidence="3">DUF3052 domain-containing protein</fullName>
    </recommendedName>
</protein>
<evidence type="ECO:0000313" key="1">
    <source>
        <dbReference type="EMBL" id="SDE59478.1"/>
    </source>
</evidence>
<dbReference type="STRING" id="675864.SAMN04489747_3845"/>
<dbReference type="OrthoDB" id="5185945at2"/>
<dbReference type="EMBL" id="LT629688">
    <property type="protein sequence ID" value="SDE59478.1"/>
    <property type="molecule type" value="Genomic_DNA"/>
</dbReference>
<reference evidence="1 2" key="1">
    <citation type="submission" date="2016-10" db="EMBL/GenBank/DDBJ databases">
        <authorList>
            <person name="de Groot N.N."/>
        </authorList>
    </citation>
    <scope>NUCLEOTIDE SEQUENCE [LARGE SCALE GENOMIC DNA]</scope>
    <source>
        <strain evidence="1 2">MON 2.2</strain>
    </source>
</reference>
<evidence type="ECO:0000313" key="2">
    <source>
        <dbReference type="Proteomes" id="UP000198546"/>
    </source>
</evidence>
<dbReference type="Pfam" id="PF11253">
    <property type="entry name" value="DUF3052"/>
    <property type="match status" value="1"/>
</dbReference>
<dbReference type="RefSeq" id="WP_090595725.1">
    <property type="nucleotide sequence ID" value="NZ_LT629688.1"/>
</dbReference>
<evidence type="ECO:0008006" key="3">
    <source>
        <dbReference type="Google" id="ProtNLM"/>
    </source>
</evidence>
<dbReference type="AlphaFoldDB" id="A0A1G7E6W7"/>
<gene>
    <name evidence="1" type="ORF">SAMN04489747_3845</name>
</gene>
<accession>A0A1G7E6W7</accession>
<organism evidence="1 2">
    <name type="scientific">Auraticoccus monumenti</name>
    <dbReference type="NCBI Taxonomy" id="675864"/>
    <lineage>
        <taxon>Bacteria</taxon>
        <taxon>Bacillati</taxon>
        <taxon>Actinomycetota</taxon>
        <taxon>Actinomycetes</taxon>
        <taxon>Propionibacteriales</taxon>
        <taxon>Propionibacteriaceae</taxon>
        <taxon>Auraticoccus</taxon>
    </lineage>
</organism>
<name>A0A1G7E6W7_9ACTN</name>